<comment type="caution">
    <text evidence="11">The sequence shown here is derived from an EMBL/GenBank/DDBJ whole genome shotgun (WGS) entry which is preliminary data.</text>
</comment>
<keyword evidence="6" id="KW-0418">Kinase</keyword>
<dbReference type="Gene3D" id="3.40.1160.10">
    <property type="entry name" value="Acetylglutamate kinase-like"/>
    <property type="match status" value="1"/>
</dbReference>
<dbReference type="InterPro" id="IPR024192">
    <property type="entry name" value="Fosfomycin_R_FomA-type"/>
</dbReference>
<evidence type="ECO:0000259" key="10">
    <source>
        <dbReference type="Pfam" id="PF00696"/>
    </source>
</evidence>
<comment type="similarity">
    <text evidence="1">Belongs to the isopentenyl phosphate kinase family.</text>
</comment>
<protein>
    <recommendedName>
        <fullName evidence="3">Isopentenyl phosphate kinase</fullName>
        <ecNumber evidence="2">2.7.4.26</ecNumber>
    </recommendedName>
</protein>
<feature type="domain" description="Aspartate/glutamate/uridylate kinase" evidence="10">
    <location>
        <begin position="11"/>
        <end position="229"/>
    </location>
</feature>
<accession>A0A3R9RIP9</accession>
<dbReference type="AlphaFoldDB" id="A0A3R9RIP9"/>
<dbReference type="InterPro" id="IPR001048">
    <property type="entry name" value="Asp/Glu/Uridylate_kinase"/>
</dbReference>
<evidence type="ECO:0000256" key="8">
    <source>
        <dbReference type="ARBA" id="ARBA00023229"/>
    </source>
</evidence>
<dbReference type="GO" id="GO:0016114">
    <property type="term" value="P:terpenoid biosynthetic process"/>
    <property type="evidence" value="ECO:0007669"/>
    <property type="project" value="TreeGrafter"/>
</dbReference>
<evidence type="ECO:0000313" key="12">
    <source>
        <dbReference type="Proteomes" id="UP000278149"/>
    </source>
</evidence>
<evidence type="ECO:0000256" key="5">
    <source>
        <dbReference type="ARBA" id="ARBA00022741"/>
    </source>
</evidence>
<dbReference type="GO" id="GO:0102043">
    <property type="term" value="F:isopentenyl phosphate kinase activity"/>
    <property type="evidence" value="ECO:0007669"/>
    <property type="project" value="UniProtKB-EC"/>
</dbReference>
<sequence length="251" mass="27602">MMTSGRGMLYVKLGGSLITLKKEGRKEIRSDVLRRISIDIKSMMNDFKIFLAHGAGHYGHEPVLRSGLHLGMGDWNRIGASETMVGVSELNFRVAKIMMEEGIPVAPLPPRSMMRRNNGRILCETSSLKELIKAGFIPLMHGDLIPDDERGVYVLSADEIPLHLDLGFEKVIYLMDEPGVLDEAGRVIPVINRSALEGMSLPSLDATGSIRGKIESAVRLAERGVEVRISGYRDPGDLIRAINGEIGTRVI</sequence>
<dbReference type="InterPro" id="IPR036393">
    <property type="entry name" value="AceGlu_kinase-like_sf"/>
</dbReference>
<evidence type="ECO:0000256" key="4">
    <source>
        <dbReference type="ARBA" id="ARBA00022679"/>
    </source>
</evidence>
<dbReference type="SUPFAM" id="SSF53633">
    <property type="entry name" value="Carbamate kinase-like"/>
    <property type="match status" value="1"/>
</dbReference>
<dbReference type="GO" id="GO:0005524">
    <property type="term" value="F:ATP binding"/>
    <property type="evidence" value="ECO:0007669"/>
    <property type="project" value="UniProtKB-KW"/>
</dbReference>
<dbReference type="PANTHER" id="PTHR43654:SF1">
    <property type="entry name" value="ISOPENTENYL PHOSPHATE KINASE"/>
    <property type="match status" value="1"/>
</dbReference>
<keyword evidence="7" id="KW-0067">ATP-binding</keyword>
<dbReference type="PANTHER" id="PTHR43654">
    <property type="entry name" value="GLUTAMATE 5-KINASE"/>
    <property type="match status" value="1"/>
</dbReference>
<dbReference type="NCBIfam" id="NF040647">
    <property type="entry name" value="IPPK_Arch"/>
    <property type="match status" value="1"/>
</dbReference>
<dbReference type="GO" id="GO:0016301">
    <property type="term" value="F:kinase activity"/>
    <property type="evidence" value="ECO:0007669"/>
    <property type="project" value="UniProtKB-KW"/>
</dbReference>
<evidence type="ECO:0000256" key="2">
    <source>
        <dbReference type="ARBA" id="ARBA00012908"/>
    </source>
</evidence>
<evidence type="ECO:0000313" key="11">
    <source>
        <dbReference type="EMBL" id="RSN69099.1"/>
    </source>
</evidence>
<evidence type="ECO:0000256" key="1">
    <source>
        <dbReference type="ARBA" id="ARBA00010540"/>
    </source>
</evidence>
<name>A0A3R9RIP9_9CREN</name>
<evidence type="ECO:0000256" key="9">
    <source>
        <dbReference type="ARBA" id="ARBA00049063"/>
    </source>
</evidence>
<dbReference type="EMBL" id="RCOR01000022">
    <property type="protein sequence ID" value="RSN69099.1"/>
    <property type="molecule type" value="Genomic_DNA"/>
</dbReference>
<comment type="catalytic activity">
    <reaction evidence="9">
        <text>isopentenyl phosphate + ATP = isopentenyl diphosphate + ADP</text>
        <dbReference type="Rhea" id="RHEA:33963"/>
        <dbReference type="ChEBI" id="CHEBI:30616"/>
        <dbReference type="ChEBI" id="CHEBI:65078"/>
        <dbReference type="ChEBI" id="CHEBI:128769"/>
        <dbReference type="ChEBI" id="CHEBI:456216"/>
        <dbReference type="EC" id="2.7.4.26"/>
    </reaction>
</comment>
<keyword evidence="8" id="KW-0414">Isoprene biosynthesis</keyword>
<organism evidence="11 12">
    <name type="scientific">Candidatus Korarchaeum cryptofilum</name>
    <dbReference type="NCBI Taxonomy" id="498846"/>
    <lineage>
        <taxon>Archaea</taxon>
        <taxon>Thermoproteota</taxon>
        <taxon>Candidatus Korarchaeia</taxon>
        <taxon>Candidatus Korarchaeales</taxon>
        <taxon>Candidatus Korarchaeaceae</taxon>
        <taxon>Candidatus Korarchaeum</taxon>
    </lineage>
</organism>
<dbReference type="Pfam" id="PF00696">
    <property type="entry name" value="AA_kinase"/>
    <property type="match status" value="1"/>
</dbReference>
<evidence type="ECO:0000256" key="6">
    <source>
        <dbReference type="ARBA" id="ARBA00022777"/>
    </source>
</evidence>
<dbReference type="GO" id="GO:0005829">
    <property type="term" value="C:cytosol"/>
    <property type="evidence" value="ECO:0007669"/>
    <property type="project" value="TreeGrafter"/>
</dbReference>
<evidence type="ECO:0000256" key="3">
    <source>
        <dbReference type="ARBA" id="ARBA00017267"/>
    </source>
</evidence>
<keyword evidence="4" id="KW-0808">Transferase</keyword>
<dbReference type="Proteomes" id="UP000278149">
    <property type="component" value="Unassembled WGS sequence"/>
</dbReference>
<gene>
    <name evidence="11" type="ORF">D9Q81_04740</name>
</gene>
<dbReference type="EC" id="2.7.4.26" evidence="2"/>
<reference evidence="11 12" key="1">
    <citation type="submission" date="2018-10" db="EMBL/GenBank/DDBJ databases">
        <title>Co-occurring genomic capacity for anaerobic methane metabolism and dissimilatory sulfite reduction discovered in the Korarchaeota.</title>
        <authorList>
            <person name="Mckay L.J."/>
            <person name="Dlakic M."/>
            <person name="Fields M.W."/>
            <person name="Delmont T.O."/>
            <person name="Eren A.M."/>
            <person name="Jay Z.J."/>
            <person name="Klingelsmith K.B."/>
            <person name="Rusch D.B."/>
            <person name="Inskeep W.P."/>
        </authorList>
    </citation>
    <scope>NUCLEOTIDE SEQUENCE [LARGE SCALE GENOMIC DNA]</scope>
    <source>
        <strain evidence="11 12">WS</strain>
    </source>
</reference>
<proteinExistence type="inferred from homology"/>
<keyword evidence="5" id="KW-0547">Nucleotide-binding</keyword>
<evidence type="ECO:0000256" key="7">
    <source>
        <dbReference type="ARBA" id="ARBA00022840"/>
    </source>
</evidence>